<dbReference type="CDD" id="cd00009">
    <property type="entry name" value="AAA"/>
    <property type="match status" value="1"/>
</dbReference>
<proteinExistence type="predicted"/>
<dbReference type="Gene3D" id="3.30.450.40">
    <property type="match status" value="1"/>
</dbReference>
<sequence>METTAPARSQLEMLRRVTRSMATTHDLSTILRSIATALVEHGGASVARVFLYLADDECEICRAGRPAEAVPADGERGLHLSASAGILGTRYDGHDHYIPLSFPNPLSTVARERLPFLTGDLIGEGRTDVTPEILARYHEYGIVSAGACPLDFRGELLGVIGMLSRRRFDPKEFALLGIFADQAALAIKSARMFTEVERYRDRLQEENAYLQEEIRAEHGFEQIVGESPALRAVLRKVKQVAPVETTVLLTGETGVGKELVARAIHALSPRASRALVKVNCGAISPSLVESELFGHERGAFTGALQRRIGRFELADKGTLFLDECGELPADTQVKLLRVLQEGELERVGGTRPITVDVRLIAATNRDLEHEVDERRFRADLFYRLNVFPVRIPPLRERRADIAPLVRYFLAHFRRRLGKPLRGVTKEGMELLERYDWPGNIRELQNVVERACVLATGPMVDVADALGGASADASTVEAPIATLDEHERQQIRRALAATHGRVHGRDGAAALLGINASTLRSRMQKHGLSARGVS</sequence>
<keyword evidence="5" id="KW-0010">Activator</keyword>
<dbReference type="AlphaFoldDB" id="W0RRR0"/>
<dbReference type="SUPFAM" id="SSF46689">
    <property type="entry name" value="Homeodomain-like"/>
    <property type="match status" value="1"/>
</dbReference>
<dbReference type="EMBL" id="CP007129">
    <property type="protein sequence ID" value="AHG93010.1"/>
    <property type="molecule type" value="Genomic_DNA"/>
</dbReference>
<evidence type="ECO:0000259" key="7">
    <source>
        <dbReference type="PROSITE" id="PS50045"/>
    </source>
</evidence>
<gene>
    <name evidence="8" type="ORF">J421_5475</name>
</gene>
<dbReference type="InterPro" id="IPR058031">
    <property type="entry name" value="AAA_lid_NorR"/>
</dbReference>
<dbReference type="PROSITE" id="PS00675">
    <property type="entry name" value="SIGMA54_INTERACT_1"/>
    <property type="match status" value="1"/>
</dbReference>
<dbReference type="GO" id="GO:0006355">
    <property type="term" value="P:regulation of DNA-templated transcription"/>
    <property type="evidence" value="ECO:0007669"/>
    <property type="project" value="InterPro"/>
</dbReference>
<dbReference type="SMART" id="SM00065">
    <property type="entry name" value="GAF"/>
    <property type="match status" value="1"/>
</dbReference>
<keyword evidence="8" id="KW-0614">Plasmid</keyword>
<dbReference type="InParanoid" id="W0RRR0"/>
<dbReference type="Pfam" id="PF02954">
    <property type="entry name" value="HTH_8"/>
    <property type="match status" value="1"/>
</dbReference>
<dbReference type="InterPro" id="IPR002197">
    <property type="entry name" value="HTH_Fis"/>
</dbReference>
<evidence type="ECO:0000256" key="1">
    <source>
        <dbReference type="ARBA" id="ARBA00022741"/>
    </source>
</evidence>
<evidence type="ECO:0000256" key="5">
    <source>
        <dbReference type="ARBA" id="ARBA00023159"/>
    </source>
</evidence>
<evidence type="ECO:0000256" key="4">
    <source>
        <dbReference type="ARBA" id="ARBA00023125"/>
    </source>
</evidence>
<dbReference type="Pfam" id="PF25601">
    <property type="entry name" value="AAA_lid_14"/>
    <property type="match status" value="1"/>
</dbReference>
<protein>
    <submittedName>
        <fullName evidence="8">Sigma-54 factor interaction domain-containing protein</fullName>
    </submittedName>
</protein>
<dbReference type="InterPro" id="IPR025662">
    <property type="entry name" value="Sigma_54_int_dom_ATP-bd_1"/>
</dbReference>
<evidence type="ECO:0000256" key="3">
    <source>
        <dbReference type="ARBA" id="ARBA00023015"/>
    </source>
</evidence>
<accession>W0RRR0</accession>
<dbReference type="InterPro" id="IPR025944">
    <property type="entry name" value="Sigma_54_int_dom_CS"/>
</dbReference>
<dbReference type="SUPFAM" id="SSF55781">
    <property type="entry name" value="GAF domain-like"/>
    <property type="match status" value="1"/>
</dbReference>
<evidence type="ECO:0000256" key="2">
    <source>
        <dbReference type="ARBA" id="ARBA00022840"/>
    </source>
</evidence>
<keyword evidence="2" id="KW-0067">ATP-binding</keyword>
<dbReference type="PROSITE" id="PS00688">
    <property type="entry name" value="SIGMA54_INTERACT_3"/>
    <property type="match status" value="1"/>
</dbReference>
<dbReference type="InterPro" id="IPR029016">
    <property type="entry name" value="GAF-like_dom_sf"/>
</dbReference>
<dbReference type="Pfam" id="PF00158">
    <property type="entry name" value="Sigma54_activat"/>
    <property type="match status" value="1"/>
</dbReference>
<keyword evidence="6" id="KW-0804">Transcription</keyword>
<keyword evidence="1" id="KW-0547">Nucleotide-binding</keyword>
<dbReference type="InterPro" id="IPR027417">
    <property type="entry name" value="P-loop_NTPase"/>
</dbReference>
<organism evidence="8 9">
    <name type="scientific">Gemmatirosa kalamazoonensis</name>
    <dbReference type="NCBI Taxonomy" id="861299"/>
    <lineage>
        <taxon>Bacteria</taxon>
        <taxon>Pseudomonadati</taxon>
        <taxon>Gemmatimonadota</taxon>
        <taxon>Gemmatimonadia</taxon>
        <taxon>Gemmatimonadales</taxon>
        <taxon>Gemmatimonadaceae</taxon>
        <taxon>Gemmatirosa</taxon>
    </lineage>
</organism>
<dbReference type="InterPro" id="IPR009057">
    <property type="entry name" value="Homeodomain-like_sf"/>
</dbReference>
<dbReference type="FunFam" id="3.40.50.300:FF:000006">
    <property type="entry name" value="DNA-binding transcriptional regulator NtrC"/>
    <property type="match status" value="1"/>
</dbReference>
<dbReference type="InterPro" id="IPR002078">
    <property type="entry name" value="Sigma_54_int"/>
</dbReference>
<evidence type="ECO:0000313" key="9">
    <source>
        <dbReference type="Proteomes" id="UP000019151"/>
    </source>
</evidence>
<dbReference type="HOGENOM" id="CLU_000445_0_6_0"/>
<keyword evidence="3" id="KW-0805">Transcription regulation</keyword>
<dbReference type="PANTHER" id="PTHR32071">
    <property type="entry name" value="TRANSCRIPTIONAL REGULATORY PROTEIN"/>
    <property type="match status" value="1"/>
</dbReference>
<keyword evidence="4" id="KW-0238">DNA-binding</keyword>
<keyword evidence="9" id="KW-1185">Reference proteome</keyword>
<name>W0RRR0_9BACT</name>
<evidence type="ECO:0000313" key="8">
    <source>
        <dbReference type="EMBL" id="AHG93010.1"/>
    </source>
</evidence>
<dbReference type="KEGG" id="gba:J421_5475"/>
<dbReference type="Pfam" id="PF01590">
    <property type="entry name" value="GAF"/>
    <property type="match status" value="1"/>
</dbReference>
<dbReference type="SUPFAM" id="SSF52540">
    <property type="entry name" value="P-loop containing nucleoside triphosphate hydrolases"/>
    <property type="match status" value="1"/>
</dbReference>
<feature type="domain" description="Sigma-54 factor interaction" evidence="7">
    <location>
        <begin position="223"/>
        <end position="452"/>
    </location>
</feature>
<dbReference type="PROSITE" id="PS50045">
    <property type="entry name" value="SIGMA54_INTERACT_4"/>
    <property type="match status" value="1"/>
</dbReference>
<dbReference type="GO" id="GO:0005524">
    <property type="term" value="F:ATP binding"/>
    <property type="evidence" value="ECO:0007669"/>
    <property type="project" value="UniProtKB-KW"/>
</dbReference>
<dbReference type="RefSeq" id="WP_025414325.1">
    <property type="nucleotide sequence ID" value="NZ_CP007129.1"/>
</dbReference>
<dbReference type="GO" id="GO:0043565">
    <property type="term" value="F:sequence-specific DNA binding"/>
    <property type="evidence" value="ECO:0007669"/>
    <property type="project" value="InterPro"/>
</dbReference>
<dbReference type="Gene3D" id="3.40.50.300">
    <property type="entry name" value="P-loop containing nucleotide triphosphate hydrolases"/>
    <property type="match status" value="1"/>
</dbReference>
<dbReference type="FunFam" id="1.10.8.60:FF:000014">
    <property type="entry name" value="DNA-binding transcriptional regulator NtrC"/>
    <property type="match status" value="1"/>
</dbReference>
<evidence type="ECO:0000256" key="6">
    <source>
        <dbReference type="ARBA" id="ARBA00023163"/>
    </source>
</evidence>
<dbReference type="InterPro" id="IPR003018">
    <property type="entry name" value="GAF"/>
</dbReference>
<dbReference type="Gene3D" id="1.10.10.60">
    <property type="entry name" value="Homeodomain-like"/>
    <property type="match status" value="1"/>
</dbReference>
<dbReference type="PANTHER" id="PTHR32071:SF57">
    <property type="entry name" value="C4-DICARBOXYLATE TRANSPORT TRANSCRIPTIONAL REGULATORY PROTEIN DCTD"/>
    <property type="match status" value="1"/>
</dbReference>
<geneLocation type="plasmid" evidence="8 9">
    <name>1</name>
</geneLocation>
<dbReference type="OrthoDB" id="9804019at2"/>
<dbReference type="SMART" id="SM00382">
    <property type="entry name" value="AAA"/>
    <property type="match status" value="1"/>
</dbReference>
<dbReference type="FunCoup" id="W0RRR0">
    <property type="interactions" value="312"/>
</dbReference>
<dbReference type="Proteomes" id="UP000019151">
    <property type="component" value="Plasmid 1"/>
</dbReference>
<dbReference type="Gene3D" id="1.10.8.60">
    <property type="match status" value="1"/>
</dbReference>
<dbReference type="InterPro" id="IPR003593">
    <property type="entry name" value="AAA+_ATPase"/>
</dbReference>
<reference evidence="8 9" key="1">
    <citation type="journal article" date="2014" name="Genome Announc.">
        <title>Genome Sequence and Methylome of Soil Bacterium Gemmatirosa kalamazoonensis KBS708T, a Member of the Rarely Cultivated Gemmatimonadetes Phylum.</title>
        <authorList>
            <person name="Debruyn J.M."/>
            <person name="Radosevich M."/>
            <person name="Wommack K.E."/>
            <person name="Polson S.W."/>
            <person name="Hauser L.J."/>
            <person name="Fawaz M.N."/>
            <person name="Korlach J."/>
            <person name="Tsai Y.C."/>
        </authorList>
    </citation>
    <scope>NUCLEOTIDE SEQUENCE [LARGE SCALE GENOMIC DNA]</scope>
    <source>
        <strain evidence="8 9">KBS708</strain>
        <plasmid evidence="9">Plasmid 1</plasmid>
    </source>
</reference>